<sequence length="305" mass="32647">MRWEASVFSLQRLALLDELDRRGTLAAVAQALSFAPSTVSEQLAQLEREAGVRLLEPVGRGVRLTADAHLLLGHARVAMAELETAESELAAARDRVAGVLRVATFQTVALSVLPAVLTDLAERHPDLRVDVAQREAGGATSGLHGGDFDVVLGEEYPGRPVPPNARFHRVDLRGDRLRLATPAVGPWSDATTLEALAAAAWALDPVGTAPGDWGRDLCRTAGFEPRVRFDGVDLITHVHLVRTGHAVTVLPDLLGAENTAGVRLRDLPGRPERTLFTLTRASRAGHPAILAFRDALAAAIRGERS</sequence>
<keyword evidence="3" id="KW-0238">DNA-binding</keyword>
<dbReference type="GO" id="GO:0003700">
    <property type="term" value="F:DNA-binding transcription factor activity"/>
    <property type="evidence" value="ECO:0007669"/>
    <property type="project" value="InterPro"/>
</dbReference>
<evidence type="ECO:0000256" key="5">
    <source>
        <dbReference type="SAM" id="Coils"/>
    </source>
</evidence>
<feature type="coiled-coil region" evidence="5">
    <location>
        <begin position="75"/>
        <end position="102"/>
    </location>
</feature>
<dbReference type="Pfam" id="PF03466">
    <property type="entry name" value="LysR_substrate"/>
    <property type="match status" value="1"/>
</dbReference>
<dbReference type="InterPro" id="IPR036388">
    <property type="entry name" value="WH-like_DNA-bd_sf"/>
</dbReference>
<reference evidence="7" key="1">
    <citation type="submission" date="2024-05" db="EMBL/GenBank/DDBJ databases">
        <title>The Natural Products Discovery Center: Release of the First 8490 Sequenced Strains for Exploring Actinobacteria Biosynthetic Diversity.</title>
        <authorList>
            <person name="Kalkreuter E."/>
            <person name="Kautsar S.A."/>
            <person name="Yang D."/>
            <person name="Bader C.D."/>
            <person name="Teijaro C.N."/>
            <person name="Fluegel L."/>
            <person name="Davis C.M."/>
            <person name="Simpson J.R."/>
            <person name="Lauterbach L."/>
            <person name="Steele A.D."/>
            <person name="Gui C."/>
            <person name="Meng S."/>
            <person name="Li G."/>
            <person name="Viehrig K."/>
            <person name="Ye F."/>
            <person name="Su P."/>
            <person name="Kiefer A.F."/>
            <person name="Nichols A."/>
            <person name="Cepeda A.J."/>
            <person name="Yan W."/>
            <person name="Fan B."/>
            <person name="Jiang Y."/>
            <person name="Adhikari A."/>
            <person name="Zheng C.-J."/>
            <person name="Schuster L."/>
            <person name="Cowan T.M."/>
            <person name="Smanski M.J."/>
            <person name="Chevrette M.G."/>
            <person name="de Carvalho L.P.S."/>
            <person name="Shen B."/>
        </authorList>
    </citation>
    <scope>NUCLEOTIDE SEQUENCE</scope>
    <source>
        <strain evidence="7">NPDC080035</strain>
    </source>
</reference>
<dbReference type="SUPFAM" id="SSF53850">
    <property type="entry name" value="Periplasmic binding protein-like II"/>
    <property type="match status" value="1"/>
</dbReference>
<evidence type="ECO:0000259" key="6">
    <source>
        <dbReference type="PROSITE" id="PS50931"/>
    </source>
</evidence>
<organism evidence="7">
    <name type="scientific">Leifsonia sp. NPDC080035</name>
    <dbReference type="NCBI Taxonomy" id="3143936"/>
    <lineage>
        <taxon>Bacteria</taxon>
        <taxon>Bacillati</taxon>
        <taxon>Actinomycetota</taxon>
        <taxon>Actinomycetes</taxon>
        <taxon>Micrococcales</taxon>
        <taxon>Microbacteriaceae</taxon>
        <taxon>Leifsonia</taxon>
    </lineage>
</organism>
<proteinExistence type="inferred from homology"/>
<dbReference type="PANTHER" id="PTHR30346:SF29">
    <property type="entry name" value="LYSR SUBSTRATE-BINDING"/>
    <property type="match status" value="1"/>
</dbReference>
<dbReference type="InterPro" id="IPR005119">
    <property type="entry name" value="LysR_subst-bd"/>
</dbReference>
<evidence type="ECO:0000256" key="1">
    <source>
        <dbReference type="ARBA" id="ARBA00009437"/>
    </source>
</evidence>
<keyword evidence="5" id="KW-0175">Coiled coil</keyword>
<keyword evidence="4" id="KW-0804">Transcription</keyword>
<evidence type="ECO:0000313" key="7">
    <source>
        <dbReference type="EMBL" id="XBM46541.1"/>
    </source>
</evidence>
<dbReference type="RefSeq" id="WP_348786526.1">
    <property type="nucleotide sequence ID" value="NZ_CP157390.1"/>
</dbReference>
<evidence type="ECO:0000256" key="2">
    <source>
        <dbReference type="ARBA" id="ARBA00023015"/>
    </source>
</evidence>
<name>A0AAU7G6H3_9MICO</name>
<dbReference type="Pfam" id="PF00126">
    <property type="entry name" value="HTH_1"/>
    <property type="match status" value="1"/>
</dbReference>
<dbReference type="AlphaFoldDB" id="A0AAU7G6H3"/>
<dbReference type="Gene3D" id="3.40.190.10">
    <property type="entry name" value="Periplasmic binding protein-like II"/>
    <property type="match status" value="2"/>
</dbReference>
<dbReference type="SUPFAM" id="SSF46785">
    <property type="entry name" value="Winged helix' DNA-binding domain"/>
    <property type="match status" value="1"/>
</dbReference>
<dbReference type="GO" id="GO:0003677">
    <property type="term" value="F:DNA binding"/>
    <property type="evidence" value="ECO:0007669"/>
    <property type="project" value="UniProtKB-KW"/>
</dbReference>
<dbReference type="EMBL" id="CP157390">
    <property type="protein sequence ID" value="XBM46541.1"/>
    <property type="molecule type" value="Genomic_DNA"/>
</dbReference>
<gene>
    <name evidence="7" type="ORF">AAME72_10580</name>
</gene>
<dbReference type="PROSITE" id="PS50931">
    <property type="entry name" value="HTH_LYSR"/>
    <property type="match status" value="1"/>
</dbReference>
<feature type="domain" description="HTH lysR-type" evidence="6">
    <location>
        <begin position="8"/>
        <end position="65"/>
    </location>
</feature>
<protein>
    <submittedName>
        <fullName evidence="7">LysR substrate-binding domain-containing protein</fullName>
    </submittedName>
</protein>
<dbReference type="InterPro" id="IPR036390">
    <property type="entry name" value="WH_DNA-bd_sf"/>
</dbReference>
<keyword evidence="2" id="KW-0805">Transcription regulation</keyword>
<dbReference type="GO" id="GO:0032993">
    <property type="term" value="C:protein-DNA complex"/>
    <property type="evidence" value="ECO:0007669"/>
    <property type="project" value="TreeGrafter"/>
</dbReference>
<comment type="similarity">
    <text evidence="1">Belongs to the LysR transcriptional regulatory family.</text>
</comment>
<evidence type="ECO:0000256" key="4">
    <source>
        <dbReference type="ARBA" id="ARBA00023163"/>
    </source>
</evidence>
<dbReference type="InterPro" id="IPR000847">
    <property type="entry name" value="LysR_HTH_N"/>
</dbReference>
<dbReference type="PANTHER" id="PTHR30346">
    <property type="entry name" value="TRANSCRIPTIONAL DUAL REGULATOR HCAR-RELATED"/>
    <property type="match status" value="1"/>
</dbReference>
<dbReference type="Gene3D" id="1.10.10.10">
    <property type="entry name" value="Winged helix-like DNA-binding domain superfamily/Winged helix DNA-binding domain"/>
    <property type="match status" value="1"/>
</dbReference>
<accession>A0AAU7G6H3</accession>
<evidence type="ECO:0000256" key="3">
    <source>
        <dbReference type="ARBA" id="ARBA00023125"/>
    </source>
</evidence>